<reference evidence="1 2" key="1">
    <citation type="submission" date="2019-01" db="EMBL/GenBank/DDBJ databases">
        <title>Genome sequencing of the rare red list fungi Fomitopsis rosea.</title>
        <authorList>
            <person name="Buettner E."/>
            <person name="Kellner H."/>
        </authorList>
    </citation>
    <scope>NUCLEOTIDE SEQUENCE [LARGE SCALE GENOMIC DNA]</scope>
    <source>
        <strain evidence="1 2">DSM 105464</strain>
    </source>
</reference>
<sequence>MPSFLSSSLAPAAARTQPFVLLQSSTAQSCVDVLRFAVREATSKADGCTLLFSLLYPPSALVEQNQLSHERLQIFDWTSQVPGYSENDFDVKSQMLGTVQDAPQGPMTIVVDSGDILLSDNGSLSKTEQLLASLLSVVKSRKGSRLVIHLNTPSPLTSILTQTRFCSSFTHIIAHPTALISHLATAYLTPPPPLSPLEKFWRVFNPIAERHYESEKLVFGSDGEGSGGSEFVTELLTRGADAGYLMWLSGLEAVFTPIDGNKQATVPDNLQGTVYVGVVSSEQTPVDDASMVTGLAIVQMPFDSMASDVDNE</sequence>
<evidence type="ECO:0000313" key="2">
    <source>
        <dbReference type="Proteomes" id="UP000298390"/>
    </source>
</evidence>
<organism evidence="1 2">
    <name type="scientific">Rhodofomes roseus</name>
    <dbReference type="NCBI Taxonomy" id="34475"/>
    <lineage>
        <taxon>Eukaryota</taxon>
        <taxon>Fungi</taxon>
        <taxon>Dikarya</taxon>
        <taxon>Basidiomycota</taxon>
        <taxon>Agaricomycotina</taxon>
        <taxon>Agaricomycetes</taxon>
        <taxon>Polyporales</taxon>
        <taxon>Rhodofomes</taxon>
    </lineage>
</organism>
<dbReference type="EMBL" id="SEKV01000005">
    <property type="protein sequence ID" value="TFY69755.1"/>
    <property type="molecule type" value="Genomic_DNA"/>
</dbReference>
<dbReference type="STRING" id="34475.A0A4Y9Z4Y5"/>
<comment type="caution">
    <text evidence="1">The sequence shown here is derived from an EMBL/GenBank/DDBJ whole genome shotgun (WGS) entry which is preliminary data.</text>
</comment>
<evidence type="ECO:0000313" key="1">
    <source>
        <dbReference type="EMBL" id="TFY69755.1"/>
    </source>
</evidence>
<protein>
    <submittedName>
        <fullName evidence="1">Uncharacterized protein</fullName>
    </submittedName>
</protein>
<proteinExistence type="predicted"/>
<dbReference type="AlphaFoldDB" id="A0A4Y9Z4Y5"/>
<dbReference type="Proteomes" id="UP000298390">
    <property type="component" value="Unassembled WGS sequence"/>
</dbReference>
<accession>A0A4Y9Z4Y5</accession>
<name>A0A4Y9Z4Y5_9APHY</name>
<gene>
    <name evidence="1" type="ORF">EVJ58_g248</name>
</gene>